<dbReference type="GO" id="GO:0003747">
    <property type="term" value="F:translation release factor activity"/>
    <property type="evidence" value="ECO:0007669"/>
    <property type="project" value="InterPro"/>
</dbReference>
<dbReference type="GO" id="GO:0043022">
    <property type="term" value="F:ribosome binding"/>
    <property type="evidence" value="ECO:0007669"/>
    <property type="project" value="TreeGrafter"/>
</dbReference>
<dbReference type="Gene3D" id="3.30.160.20">
    <property type="match status" value="1"/>
</dbReference>
<comment type="similarity">
    <text evidence="1">Belongs to the prokaryotic/mitochondrial release factor family.</text>
</comment>
<dbReference type="GO" id="GO:0072344">
    <property type="term" value="P:rescue of stalled ribosome"/>
    <property type="evidence" value="ECO:0007669"/>
    <property type="project" value="TreeGrafter"/>
</dbReference>
<dbReference type="EC" id="3.1.1.29" evidence="4"/>
<dbReference type="RefSeq" id="WP_131897908.1">
    <property type="nucleotide sequence ID" value="NZ_SMKU01000161.1"/>
</dbReference>
<evidence type="ECO:0000313" key="5">
    <source>
        <dbReference type="Proteomes" id="UP000294513"/>
    </source>
</evidence>
<dbReference type="SUPFAM" id="SSF75620">
    <property type="entry name" value="Release factor"/>
    <property type="match status" value="1"/>
</dbReference>
<dbReference type="PANTHER" id="PTHR47814">
    <property type="entry name" value="PEPTIDYL-TRNA HYDROLASE ARFB"/>
    <property type="match status" value="1"/>
</dbReference>
<evidence type="ECO:0000256" key="1">
    <source>
        <dbReference type="ARBA" id="ARBA00010835"/>
    </source>
</evidence>
<feature type="region of interest" description="Disordered" evidence="2">
    <location>
        <begin position="100"/>
        <end position="141"/>
    </location>
</feature>
<dbReference type="AlphaFoldDB" id="A0A4R5B8I8"/>
<dbReference type="InterPro" id="IPR000352">
    <property type="entry name" value="Pep_chain_release_fac_I"/>
</dbReference>
<accession>A0A4R5B8I8</accession>
<keyword evidence="5" id="KW-1185">Reference proteome</keyword>
<dbReference type="Pfam" id="PF00472">
    <property type="entry name" value="RF-1"/>
    <property type="match status" value="1"/>
</dbReference>
<dbReference type="Proteomes" id="UP000294513">
    <property type="component" value="Unassembled WGS sequence"/>
</dbReference>
<evidence type="ECO:0000259" key="3">
    <source>
        <dbReference type="Pfam" id="PF00472"/>
    </source>
</evidence>
<dbReference type="GO" id="GO:0004045">
    <property type="term" value="F:peptidyl-tRNA hydrolase activity"/>
    <property type="evidence" value="ECO:0007669"/>
    <property type="project" value="UniProtKB-EC"/>
</dbReference>
<dbReference type="NCBIfam" id="NF006718">
    <property type="entry name" value="PRK09256.1"/>
    <property type="match status" value="1"/>
</dbReference>
<evidence type="ECO:0000313" key="4">
    <source>
        <dbReference type="EMBL" id="TDD80014.1"/>
    </source>
</evidence>
<keyword evidence="4" id="KW-0378">Hydrolase</keyword>
<evidence type="ECO:0000256" key="2">
    <source>
        <dbReference type="SAM" id="MobiDB-lite"/>
    </source>
</evidence>
<dbReference type="EMBL" id="SMKU01000161">
    <property type="protein sequence ID" value="TDD80014.1"/>
    <property type="molecule type" value="Genomic_DNA"/>
</dbReference>
<reference evidence="4 5" key="1">
    <citation type="submission" date="2019-03" db="EMBL/GenBank/DDBJ databases">
        <title>Draft genome sequences of novel Actinobacteria.</title>
        <authorList>
            <person name="Sahin N."/>
            <person name="Ay H."/>
            <person name="Saygin H."/>
        </authorList>
    </citation>
    <scope>NUCLEOTIDE SEQUENCE [LARGE SCALE GENOMIC DNA]</scope>
    <source>
        <strain evidence="4 5">H3C3</strain>
    </source>
</reference>
<dbReference type="InterPro" id="IPR045853">
    <property type="entry name" value="Pep_chain_release_fac_I_sf"/>
</dbReference>
<proteinExistence type="inferred from homology"/>
<gene>
    <name evidence="4" type="ORF">E1298_26585</name>
</gene>
<dbReference type="PANTHER" id="PTHR47814:SF1">
    <property type="entry name" value="PEPTIDYL-TRNA HYDROLASE ARFB"/>
    <property type="match status" value="1"/>
</dbReference>
<feature type="compositionally biased region" description="Basic residues" evidence="2">
    <location>
        <begin position="124"/>
        <end position="141"/>
    </location>
</feature>
<sequence length="141" mass="15879">MSDQIHVRGSISIPETELNWRFSRSSGPGGQHVNTSATAAELSFDVAASPSLPEPFKSHALERLSGRLVRGVLTIRAEEYRSQLRNRDAARARLAALLAEATAPPPKKRIPKKIPRGLNERRLENKKRRSAVKRQRSHRWD</sequence>
<name>A0A4R5B8I8_9ACTN</name>
<organism evidence="4 5">
    <name type="scientific">Actinomadura rubrisoli</name>
    <dbReference type="NCBI Taxonomy" id="2530368"/>
    <lineage>
        <taxon>Bacteria</taxon>
        <taxon>Bacillati</taxon>
        <taxon>Actinomycetota</taxon>
        <taxon>Actinomycetes</taxon>
        <taxon>Streptosporangiales</taxon>
        <taxon>Thermomonosporaceae</taxon>
        <taxon>Actinomadura</taxon>
    </lineage>
</organism>
<feature type="domain" description="Prokaryotic-type class I peptide chain release factors" evidence="3">
    <location>
        <begin position="10"/>
        <end position="136"/>
    </location>
</feature>
<comment type="caution">
    <text evidence="4">The sequence shown here is derived from an EMBL/GenBank/DDBJ whole genome shotgun (WGS) entry which is preliminary data.</text>
</comment>
<feature type="compositionally biased region" description="Basic residues" evidence="2">
    <location>
        <begin position="106"/>
        <end position="115"/>
    </location>
</feature>
<protein>
    <submittedName>
        <fullName evidence="4">Aminoacyl-tRNA hydrolase</fullName>
        <ecNumber evidence="4">3.1.1.29</ecNumber>
    </submittedName>
</protein>
<dbReference type="OrthoDB" id="9815709at2"/>